<dbReference type="InterPro" id="IPR037264">
    <property type="entry name" value="TFIID_NTD2_sf"/>
</dbReference>
<gene>
    <name evidence="2" type="ORF">FQP85_20180</name>
</gene>
<dbReference type="RefSeq" id="WP_145241965.1">
    <property type="nucleotide sequence ID" value="NZ_VNFF01000026.1"/>
</dbReference>
<proteinExistence type="predicted"/>
<dbReference type="EMBL" id="VNFF01000026">
    <property type="protein sequence ID" value="TVU80343.1"/>
    <property type="molecule type" value="Genomic_DNA"/>
</dbReference>
<dbReference type="SUPFAM" id="SSF160897">
    <property type="entry name" value="Taf5 N-terminal domain-like"/>
    <property type="match status" value="1"/>
</dbReference>
<keyword evidence="1" id="KW-1133">Transmembrane helix</keyword>
<reference evidence="2 3" key="1">
    <citation type="submission" date="2019-07" db="EMBL/GenBank/DDBJ databases">
        <title>Diversity of Bacteria from Kongsfjorden, Arctic.</title>
        <authorList>
            <person name="Yu Y."/>
        </authorList>
    </citation>
    <scope>NUCLEOTIDE SEQUENCE [LARGE SCALE GENOMIC DNA]</scope>
    <source>
        <strain evidence="2 3">SM1927</strain>
    </source>
</reference>
<evidence type="ECO:0000256" key="1">
    <source>
        <dbReference type="SAM" id="Phobius"/>
    </source>
</evidence>
<organism evidence="2 3">
    <name type="scientific">Pseudoalteromonas neustonica</name>
    <dbReference type="NCBI Taxonomy" id="1840331"/>
    <lineage>
        <taxon>Bacteria</taxon>
        <taxon>Pseudomonadati</taxon>
        <taxon>Pseudomonadota</taxon>
        <taxon>Gammaproteobacteria</taxon>
        <taxon>Alteromonadales</taxon>
        <taxon>Pseudoalteromonadaceae</taxon>
        <taxon>Pseudoalteromonas</taxon>
    </lineage>
</organism>
<keyword evidence="1" id="KW-0812">Transmembrane</keyword>
<keyword evidence="1" id="KW-0472">Membrane</keyword>
<keyword evidence="3" id="KW-1185">Reference proteome</keyword>
<dbReference type="Proteomes" id="UP000317938">
    <property type="component" value="Unassembled WGS sequence"/>
</dbReference>
<sequence length="196" mass="23052">MENTPYIKLFRRKTLIPRFIVLFSVLVVIFLASFLFFTVNSPESKAKNFLKKHENDLEHAILLAEQRDLQAVQWIDDKSGERFAHKLIRKKGSKEFVKVTDSSLDELTEFLLNKNIDVLWIQYFQGVWLIRKAFTFSYQDRQQKGYFVFGNPEKIGLCVLGYGAKDYGKYEHVTGNWYMAMCEYPQINTVLCQCIH</sequence>
<evidence type="ECO:0000313" key="2">
    <source>
        <dbReference type="EMBL" id="TVU80343.1"/>
    </source>
</evidence>
<protein>
    <submittedName>
        <fullName evidence="2">Uncharacterized protein</fullName>
    </submittedName>
</protein>
<name>A0ABY3F8F9_9GAMM</name>
<accession>A0ABY3F8F9</accession>
<evidence type="ECO:0000313" key="3">
    <source>
        <dbReference type="Proteomes" id="UP000317938"/>
    </source>
</evidence>
<comment type="caution">
    <text evidence="2">The sequence shown here is derived from an EMBL/GenBank/DDBJ whole genome shotgun (WGS) entry which is preliminary data.</text>
</comment>
<feature type="transmembrane region" description="Helical" evidence="1">
    <location>
        <begin position="20"/>
        <end position="39"/>
    </location>
</feature>